<feature type="region of interest" description="Disordered" evidence="2">
    <location>
        <begin position="181"/>
        <end position="205"/>
    </location>
</feature>
<protein>
    <submittedName>
        <fullName evidence="3">GlgB protein</fullName>
    </submittedName>
</protein>
<organism evidence="3 4">
    <name type="scientific">Symbiodinium natans</name>
    <dbReference type="NCBI Taxonomy" id="878477"/>
    <lineage>
        <taxon>Eukaryota</taxon>
        <taxon>Sar</taxon>
        <taxon>Alveolata</taxon>
        <taxon>Dinophyceae</taxon>
        <taxon>Suessiales</taxon>
        <taxon>Symbiodiniaceae</taxon>
        <taxon>Symbiodinium</taxon>
    </lineage>
</organism>
<feature type="compositionally biased region" description="Basic and acidic residues" evidence="2">
    <location>
        <begin position="62"/>
        <end position="71"/>
    </location>
</feature>
<reference evidence="3" key="1">
    <citation type="submission" date="2021-02" db="EMBL/GenBank/DDBJ databases">
        <authorList>
            <person name="Dougan E. K."/>
            <person name="Rhodes N."/>
            <person name="Thang M."/>
            <person name="Chan C."/>
        </authorList>
    </citation>
    <scope>NUCLEOTIDE SEQUENCE</scope>
</reference>
<evidence type="ECO:0000313" key="4">
    <source>
        <dbReference type="Proteomes" id="UP000604046"/>
    </source>
</evidence>
<evidence type="ECO:0000256" key="2">
    <source>
        <dbReference type="SAM" id="MobiDB-lite"/>
    </source>
</evidence>
<gene>
    <name evidence="3" type="primary">glgB</name>
    <name evidence="3" type="ORF">SNAT2548_LOCUS17148</name>
</gene>
<dbReference type="OrthoDB" id="428654at2759"/>
<dbReference type="Proteomes" id="UP000604046">
    <property type="component" value="Unassembled WGS sequence"/>
</dbReference>
<evidence type="ECO:0000313" key="3">
    <source>
        <dbReference type="EMBL" id="CAE7327551.1"/>
    </source>
</evidence>
<accession>A0A812PBU2</accession>
<comment type="caution">
    <text evidence="3">The sequence shown here is derived from an EMBL/GenBank/DDBJ whole genome shotgun (WGS) entry which is preliminary data.</text>
</comment>
<proteinExistence type="predicted"/>
<dbReference type="AlphaFoldDB" id="A0A812PBU2"/>
<keyword evidence="4" id="KW-1185">Reference proteome</keyword>
<dbReference type="InterPro" id="IPR002110">
    <property type="entry name" value="Ankyrin_rpt"/>
</dbReference>
<feature type="region of interest" description="Disordered" evidence="2">
    <location>
        <begin position="1"/>
        <end position="81"/>
    </location>
</feature>
<evidence type="ECO:0000256" key="1">
    <source>
        <dbReference type="PROSITE-ProRule" id="PRU00023"/>
    </source>
</evidence>
<feature type="repeat" description="ANK" evidence="1">
    <location>
        <begin position="108"/>
        <end position="140"/>
    </location>
</feature>
<keyword evidence="1" id="KW-0040">ANK repeat</keyword>
<dbReference type="PROSITE" id="PS50088">
    <property type="entry name" value="ANK_REPEAT"/>
    <property type="match status" value="1"/>
</dbReference>
<feature type="compositionally biased region" description="Low complexity" evidence="2">
    <location>
        <begin position="43"/>
        <end position="55"/>
    </location>
</feature>
<name>A0A812PBU2_9DINO</name>
<sequence>MSFAEQQVTRKPGPLRNAEPRGLPASTGLACSISPLTTPASCGSVSTTTGSSEGTPELQETPETRELERLPSTRSKPRKATKSTALAASFLQQHDYLHVNDVKSSWGRKSYPLHTAVRQNQPATVRALLELGASRKALSRGLTAEESARRYERRWGGYSEVLSVFDDFNVTFVTAQECSVSTTTDSTSESEKQSEGSTRCRRMVL</sequence>
<dbReference type="EMBL" id="CAJNDS010002102">
    <property type="protein sequence ID" value="CAE7327551.1"/>
    <property type="molecule type" value="Genomic_DNA"/>
</dbReference>